<accession>A0A2T4IRF0</accession>
<reference evidence="1 2" key="1">
    <citation type="submission" date="2018-03" db="EMBL/GenBank/DDBJ databases">
        <title>Genome sequence of the symbiotic type strain Mesorhizobium helmanticense CSLC115NT isolated from Lotus corniculatus nodules.</title>
        <authorList>
            <person name="Sannazzaro A.I."/>
            <person name="Torres Tejerizo G.A."/>
            <person name="Dip D."/>
            <person name="Caballero M."/>
            <person name="Pistorio M."/>
            <person name="Estrella M.J."/>
        </authorList>
    </citation>
    <scope>NUCLEOTIDE SEQUENCE [LARGE SCALE GENOMIC DNA]</scope>
    <source>
        <strain evidence="1 2">CSLC115N</strain>
    </source>
</reference>
<protein>
    <submittedName>
        <fullName evidence="1">Uncharacterized protein</fullName>
    </submittedName>
</protein>
<dbReference type="Proteomes" id="UP000240259">
    <property type="component" value="Unassembled WGS sequence"/>
</dbReference>
<keyword evidence="2" id="KW-1185">Reference proteome</keyword>
<evidence type="ECO:0000313" key="1">
    <source>
        <dbReference type="EMBL" id="PTE08210.1"/>
    </source>
</evidence>
<dbReference type="AlphaFoldDB" id="A0A2T4IRF0"/>
<sequence>MVSDSDSDTWVITDLEKHQDVALEYGLYMAEFSRMESQFYWLFSKLLNREAKSFGNAQAILGHIQSFSTKLDTISNYLPYARLVPLQKREISAAIALARKSNTFRNSTAHGLFCLKDGTLHLWPYAFETTRKTLARPFSAAIIAEERLESLNVVLSMLECLLGGRPLPNGAIERIEEHLQKTPSRQK</sequence>
<name>A0A2T4IRF0_9HYPH</name>
<gene>
    <name evidence="1" type="ORF">C9427_21415</name>
</gene>
<proteinExistence type="predicted"/>
<dbReference type="EMBL" id="PZJX01000040">
    <property type="protein sequence ID" value="PTE08210.1"/>
    <property type="molecule type" value="Genomic_DNA"/>
</dbReference>
<evidence type="ECO:0000313" key="2">
    <source>
        <dbReference type="Proteomes" id="UP000240259"/>
    </source>
</evidence>
<organism evidence="1 2">
    <name type="scientific">Mesorhizobium helmanticense</name>
    <dbReference type="NCBI Taxonomy" id="1776423"/>
    <lineage>
        <taxon>Bacteria</taxon>
        <taxon>Pseudomonadati</taxon>
        <taxon>Pseudomonadota</taxon>
        <taxon>Alphaproteobacteria</taxon>
        <taxon>Hyphomicrobiales</taxon>
        <taxon>Phyllobacteriaceae</taxon>
        <taxon>Mesorhizobium</taxon>
    </lineage>
</organism>
<dbReference type="RefSeq" id="WP_107651096.1">
    <property type="nucleotide sequence ID" value="NZ_PZJX01000040.1"/>
</dbReference>
<comment type="caution">
    <text evidence="1">The sequence shown here is derived from an EMBL/GenBank/DDBJ whole genome shotgun (WGS) entry which is preliminary data.</text>
</comment>